<keyword evidence="3" id="KW-1185">Reference proteome</keyword>
<proteinExistence type="predicted"/>
<sequence>MVTLAEIARRVNLSKQRVSQLADRDPDWPVPRDKWQQVGRYYFLPWEPVKAYFEQREQEARHGVSFKIKHQRRAERGDQQE</sequence>
<evidence type="ECO:0000313" key="2">
    <source>
        <dbReference type="EMBL" id="MFC5646798.1"/>
    </source>
</evidence>
<organism evidence="2 3">
    <name type="scientific">Kitasatospora cinereorecta</name>
    <dbReference type="NCBI Taxonomy" id="285560"/>
    <lineage>
        <taxon>Bacteria</taxon>
        <taxon>Bacillati</taxon>
        <taxon>Actinomycetota</taxon>
        <taxon>Actinomycetes</taxon>
        <taxon>Kitasatosporales</taxon>
        <taxon>Streptomycetaceae</taxon>
        <taxon>Kitasatospora</taxon>
    </lineage>
</organism>
<evidence type="ECO:0000256" key="1">
    <source>
        <dbReference type="SAM" id="MobiDB-lite"/>
    </source>
</evidence>
<accession>A0ABW0VLM7</accession>
<comment type="caution">
    <text evidence="2">The sequence shown here is derived from an EMBL/GenBank/DDBJ whole genome shotgun (WGS) entry which is preliminary data.</text>
</comment>
<dbReference type="EMBL" id="JBHSOC010000114">
    <property type="protein sequence ID" value="MFC5646798.1"/>
    <property type="molecule type" value="Genomic_DNA"/>
</dbReference>
<reference evidence="3" key="1">
    <citation type="journal article" date="2019" name="Int. J. Syst. Evol. Microbiol.">
        <title>The Global Catalogue of Microorganisms (GCM) 10K type strain sequencing project: providing services to taxonomists for standard genome sequencing and annotation.</title>
        <authorList>
            <consortium name="The Broad Institute Genomics Platform"/>
            <consortium name="The Broad Institute Genome Sequencing Center for Infectious Disease"/>
            <person name="Wu L."/>
            <person name="Ma J."/>
        </authorList>
    </citation>
    <scope>NUCLEOTIDE SEQUENCE [LARGE SCALE GENOMIC DNA]</scope>
    <source>
        <strain evidence="3">CGMCC 4.1622</strain>
    </source>
</reference>
<feature type="region of interest" description="Disordered" evidence="1">
    <location>
        <begin position="62"/>
        <end position="81"/>
    </location>
</feature>
<protein>
    <recommendedName>
        <fullName evidence="4">MarR family transcriptional regulator</fullName>
    </recommendedName>
</protein>
<dbReference type="RefSeq" id="WP_346148970.1">
    <property type="nucleotide sequence ID" value="NZ_BAAAUA010000060.1"/>
</dbReference>
<dbReference type="Proteomes" id="UP001596066">
    <property type="component" value="Unassembled WGS sequence"/>
</dbReference>
<name>A0ABW0VLM7_9ACTN</name>
<evidence type="ECO:0008006" key="4">
    <source>
        <dbReference type="Google" id="ProtNLM"/>
    </source>
</evidence>
<gene>
    <name evidence="2" type="ORF">ACFPZF_36335</name>
</gene>
<evidence type="ECO:0000313" key="3">
    <source>
        <dbReference type="Proteomes" id="UP001596066"/>
    </source>
</evidence>